<dbReference type="GO" id="GO:0009002">
    <property type="term" value="F:serine-type D-Ala-D-Ala carboxypeptidase activity"/>
    <property type="evidence" value="ECO:0007669"/>
    <property type="project" value="InterPro"/>
</dbReference>
<evidence type="ECO:0000256" key="3">
    <source>
        <dbReference type="ARBA" id="ARBA00022801"/>
    </source>
</evidence>
<dbReference type="GO" id="GO:0006508">
    <property type="term" value="P:proteolysis"/>
    <property type="evidence" value="ECO:0007669"/>
    <property type="project" value="InterPro"/>
</dbReference>
<feature type="active site" evidence="7">
    <location>
        <position position="143"/>
    </location>
</feature>
<dbReference type="AlphaFoldDB" id="Q7BT32"/>
<gene>
    <name evidence="11" type="primary">pbpA</name>
</gene>
<keyword evidence="6" id="KW-0961">Cell wall biogenesis/degradation</keyword>
<dbReference type="GO" id="GO:0008360">
    <property type="term" value="P:regulation of cell shape"/>
    <property type="evidence" value="ECO:0007669"/>
    <property type="project" value="UniProtKB-KW"/>
</dbReference>
<dbReference type="InterPro" id="IPR018044">
    <property type="entry name" value="Peptidase_S11"/>
</dbReference>
<evidence type="ECO:0000256" key="6">
    <source>
        <dbReference type="ARBA" id="ARBA00023316"/>
    </source>
</evidence>
<evidence type="ECO:0000256" key="9">
    <source>
        <dbReference type="RuleBase" id="RU004016"/>
    </source>
</evidence>
<dbReference type="PANTHER" id="PTHR21581:SF33">
    <property type="entry name" value="D-ALANYL-D-ALANINE CARBOXYPEPTIDASE DACB"/>
    <property type="match status" value="1"/>
</dbReference>
<evidence type="ECO:0000256" key="7">
    <source>
        <dbReference type="PIRSR" id="PIRSR618044-1"/>
    </source>
</evidence>
<feature type="active site" description="Acyl-ester intermediate" evidence="7">
    <location>
        <position position="78"/>
    </location>
</feature>
<dbReference type="EMBL" id="AH006362">
    <property type="protein sequence ID" value="AAC32488.1"/>
    <property type="molecule type" value="Genomic_DNA"/>
</dbReference>
<name>Q7BT32_STRCL</name>
<evidence type="ECO:0000256" key="8">
    <source>
        <dbReference type="PIRSR" id="PIRSR618044-2"/>
    </source>
</evidence>
<keyword evidence="2" id="KW-0732">Signal</keyword>
<accession>Q7BT32</accession>
<protein>
    <submittedName>
        <fullName evidence="11">Penicillin binding protein PbpA</fullName>
    </submittedName>
</protein>
<sequence>MIAIPLAALLLVIAFVAVQLLRPLPDPVLTLRDSASSTTLGGDRISIPWPKEGQGAVTVAGSGVYETFGPEKSVPTASTAKIMTAYVLLRKHPLKRGEPGPTITVDAQTVAEGKAKDESRIEGLTEGQTFSQQDMLKMLMIPSGNNIGRLLARWSTKTDDQTAFVREMNEAAKDLGMKNTVYTDPSGLDKGTVSTAVDQLKLAEAVMEYDVFRDVVALPNAEIPGHGRIYNNNDRLILAGLGIVGIKTGSNTPAGGTLSWAAYKTFDGEDRLILGTMMAQHAPGPDINGGDSLVLVQDNSRKVVASVREMLTSANVVKKGEVVGHVDDRFGRRIPVVTTKSLDLVGLSGQKVTLTYGRKGDGALSRTARAGAVVGELTVGNGPDAHRIPLALKEGLTEPSLGTRLTRLG</sequence>
<keyword evidence="5" id="KW-0573">Peptidoglycan synthesis</keyword>
<dbReference type="InterPro" id="IPR001967">
    <property type="entry name" value="Peptidase_S11_N"/>
</dbReference>
<keyword evidence="4" id="KW-0133">Cell shape</keyword>
<dbReference type="PRINTS" id="PR00725">
    <property type="entry name" value="DADACBPTASE1"/>
</dbReference>
<reference evidence="11" key="1">
    <citation type="journal article" date="1998" name="J. Bacteriol.">
        <title>Investigation of the Streptomyces clavuligerus cephamycin C gene cluster and its regulation by the CcaR protein.</title>
        <authorList>
            <person name="Alexander D.C."/>
            <person name="Jensen S.E."/>
        </authorList>
    </citation>
    <scope>NUCLEOTIDE SEQUENCE</scope>
    <source>
        <strain evidence="11">NRRL 3585</strain>
    </source>
</reference>
<dbReference type="GO" id="GO:0071555">
    <property type="term" value="P:cell wall organization"/>
    <property type="evidence" value="ECO:0007669"/>
    <property type="project" value="UniProtKB-KW"/>
</dbReference>
<evidence type="ECO:0000256" key="5">
    <source>
        <dbReference type="ARBA" id="ARBA00022984"/>
    </source>
</evidence>
<evidence type="ECO:0000256" key="4">
    <source>
        <dbReference type="ARBA" id="ARBA00022960"/>
    </source>
</evidence>
<feature type="active site" description="Proton acceptor" evidence="7">
    <location>
        <position position="81"/>
    </location>
</feature>
<feature type="binding site" evidence="8">
    <location>
        <position position="247"/>
    </location>
    <ligand>
        <name>substrate</name>
    </ligand>
</feature>
<dbReference type="InterPro" id="IPR012338">
    <property type="entry name" value="Beta-lactam/transpept-like"/>
</dbReference>
<evidence type="ECO:0000256" key="2">
    <source>
        <dbReference type="ARBA" id="ARBA00022729"/>
    </source>
</evidence>
<dbReference type="Gene3D" id="3.40.710.10">
    <property type="entry name" value="DD-peptidase/beta-lactamase superfamily"/>
    <property type="match status" value="1"/>
</dbReference>
<dbReference type="GO" id="GO:0009252">
    <property type="term" value="P:peptidoglycan biosynthetic process"/>
    <property type="evidence" value="ECO:0007669"/>
    <property type="project" value="UniProtKB-KW"/>
</dbReference>
<proteinExistence type="inferred from homology"/>
<dbReference type="Pfam" id="PF00768">
    <property type="entry name" value="Peptidase_S11"/>
    <property type="match status" value="1"/>
</dbReference>
<feature type="domain" description="Peptidase S11 D-alanyl-D-alanine carboxypeptidase A N-terminal" evidence="10">
    <location>
        <begin position="71"/>
        <end position="279"/>
    </location>
</feature>
<dbReference type="SUPFAM" id="SSF56601">
    <property type="entry name" value="beta-lactamase/transpeptidase-like"/>
    <property type="match status" value="1"/>
</dbReference>
<evidence type="ECO:0000313" key="11">
    <source>
        <dbReference type="EMBL" id="AAC32488.1"/>
    </source>
</evidence>
<evidence type="ECO:0000259" key="10">
    <source>
        <dbReference type="Pfam" id="PF00768"/>
    </source>
</evidence>
<organism evidence="11">
    <name type="scientific">Streptomyces clavuligerus</name>
    <dbReference type="NCBI Taxonomy" id="1901"/>
    <lineage>
        <taxon>Bacteria</taxon>
        <taxon>Bacillati</taxon>
        <taxon>Actinomycetota</taxon>
        <taxon>Actinomycetes</taxon>
        <taxon>Kitasatosporales</taxon>
        <taxon>Streptomycetaceae</taxon>
        <taxon>Streptomyces</taxon>
    </lineage>
</organism>
<dbReference type="PANTHER" id="PTHR21581">
    <property type="entry name" value="D-ALANYL-D-ALANINE CARBOXYPEPTIDASE"/>
    <property type="match status" value="1"/>
</dbReference>
<keyword evidence="3" id="KW-0378">Hydrolase</keyword>
<comment type="similarity">
    <text evidence="1 9">Belongs to the peptidase S11 family.</text>
</comment>
<evidence type="ECO:0000256" key="1">
    <source>
        <dbReference type="ARBA" id="ARBA00007164"/>
    </source>
</evidence>